<dbReference type="EMBL" id="CP069798">
    <property type="protein sequence ID" value="QRQ80649.1"/>
    <property type="molecule type" value="Genomic_DNA"/>
</dbReference>
<keyword evidence="2" id="KW-1185">Reference proteome</keyword>
<reference evidence="1" key="1">
    <citation type="submission" date="2021-02" db="EMBL/GenBank/DDBJ databases">
        <title>Neisseriaceae sp. 26B isolated from the cloaca of a Common Toad-headed Turtle (Mesoclemmys nasuta).</title>
        <authorList>
            <person name="Spergser J."/>
            <person name="Busse H.-J."/>
        </authorList>
    </citation>
    <scope>NUCLEOTIDE SEQUENCE</scope>
    <source>
        <strain evidence="1">26B</strain>
    </source>
</reference>
<name>A0A892ZI91_9NEIS</name>
<dbReference type="KEGG" id="ptes:JQU52_07660"/>
<sequence length="126" mass="13513">MASANEVLFSCTTTNGKPVQLSQSGDTLHYRFGAANKPELVFSNRTADIENGSCNSGNSSHSWVLLRNGGYDYMISAHDQTGKPSQATLDVYRINAKANSATLICRSGSVRHQLSRLSSSISPCGQ</sequence>
<organism evidence="1 2">
    <name type="scientific">Paralysiella testudinis</name>
    <dbReference type="NCBI Taxonomy" id="2809020"/>
    <lineage>
        <taxon>Bacteria</taxon>
        <taxon>Pseudomonadati</taxon>
        <taxon>Pseudomonadota</taxon>
        <taxon>Betaproteobacteria</taxon>
        <taxon>Neisseriales</taxon>
        <taxon>Neisseriaceae</taxon>
        <taxon>Paralysiella</taxon>
    </lineage>
</organism>
<dbReference type="Proteomes" id="UP000653156">
    <property type="component" value="Chromosome"/>
</dbReference>
<accession>A0A892ZI91</accession>
<dbReference type="RefSeq" id="WP_230337931.1">
    <property type="nucleotide sequence ID" value="NZ_CP069798.1"/>
</dbReference>
<dbReference type="AlphaFoldDB" id="A0A892ZI91"/>
<gene>
    <name evidence="1" type="ORF">JQU52_07660</name>
</gene>
<evidence type="ECO:0000313" key="2">
    <source>
        <dbReference type="Proteomes" id="UP000653156"/>
    </source>
</evidence>
<protein>
    <submittedName>
        <fullName evidence="1">Uncharacterized protein</fullName>
    </submittedName>
</protein>
<proteinExistence type="predicted"/>
<evidence type="ECO:0000313" key="1">
    <source>
        <dbReference type="EMBL" id="QRQ80649.1"/>
    </source>
</evidence>